<organism evidence="2 3">
    <name type="scientific">Legionella shakespearei DSM 23087</name>
    <dbReference type="NCBI Taxonomy" id="1122169"/>
    <lineage>
        <taxon>Bacteria</taxon>
        <taxon>Pseudomonadati</taxon>
        <taxon>Pseudomonadota</taxon>
        <taxon>Gammaproteobacteria</taxon>
        <taxon>Legionellales</taxon>
        <taxon>Legionellaceae</taxon>
        <taxon>Legionella</taxon>
    </lineage>
</organism>
<sequence length="119" mass="13212">MNMHLKKALLIGLSFLSLNAYSDTAASKEALALQCRQLADTVASLVYSQEKKACVEKLALAAMQIEDAADFILDDAYPPAKLELDHAVYTLQYAELNSCNRYIQISHSKFEAQKLKNSL</sequence>
<name>A0A0W0Z886_9GAMM</name>
<comment type="caution">
    <text evidence="2">The sequence shown here is derived from an EMBL/GenBank/DDBJ whole genome shotgun (WGS) entry which is preliminary data.</text>
</comment>
<dbReference type="PATRIC" id="fig|1122169.6.peg.580"/>
<dbReference type="EMBL" id="LNYW01000016">
    <property type="protein sequence ID" value="KTD65139.1"/>
    <property type="molecule type" value="Genomic_DNA"/>
</dbReference>
<dbReference type="eggNOG" id="ENOG5031QNC">
    <property type="taxonomic scope" value="Bacteria"/>
</dbReference>
<dbReference type="Proteomes" id="UP000054600">
    <property type="component" value="Unassembled WGS sequence"/>
</dbReference>
<evidence type="ECO:0000313" key="3">
    <source>
        <dbReference type="Proteomes" id="UP000054600"/>
    </source>
</evidence>
<accession>A0A0W0Z886</accession>
<keyword evidence="1" id="KW-0732">Signal</keyword>
<evidence type="ECO:0000256" key="1">
    <source>
        <dbReference type="SAM" id="SignalP"/>
    </source>
</evidence>
<feature type="chain" id="PRO_5006918363" evidence="1">
    <location>
        <begin position="23"/>
        <end position="119"/>
    </location>
</feature>
<gene>
    <name evidence="2" type="ORF">Lsha_0508</name>
</gene>
<evidence type="ECO:0000313" key="2">
    <source>
        <dbReference type="EMBL" id="KTD65139.1"/>
    </source>
</evidence>
<keyword evidence="3" id="KW-1185">Reference proteome</keyword>
<proteinExistence type="predicted"/>
<protein>
    <submittedName>
        <fullName evidence="2">Uncharacterized protein</fullName>
    </submittedName>
</protein>
<dbReference type="STRING" id="1122169.Lsha_0508"/>
<feature type="signal peptide" evidence="1">
    <location>
        <begin position="1"/>
        <end position="22"/>
    </location>
</feature>
<reference evidence="2 3" key="1">
    <citation type="submission" date="2015-11" db="EMBL/GenBank/DDBJ databases">
        <title>Genomic analysis of 38 Legionella species identifies large and diverse effector repertoires.</title>
        <authorList>
            <person name="Burstein D."/>
            <person name="Amaro F."/>
            <person name="Zusman T."/>
            <person name="Lifshitz Z."/>
            <person name="Cohen O."/>
            <person name="Gilbert J.A."/>
            <person name="Pupko T."/>
            <person name="Shuman H.A."/>
            <person name="Segal G."/>
        </authorList>
    </citation>
    <scope>NUCLEOTIDE SEQUENCE [LARGE SCALE GENOMIC DNA]</scope>
    <source>
        <strain evidence="2 3">ATCC 49655</strain>
    </source>
</reference>
<dbReference type="AlphaFoldDB" id="A0A0W0Z886"/>